<feature type="transmembrane region" description="Helical" evidence="1">
    <location>
        <begin position="289"/>
        <end position="308"/>
    </location>
</feature>
<reference evidence="2 3" key="1">
    <citation type="submission" date="2015-11" db="EMBL/GenBank/DDBJ databases">
        <title>Sequence of Pedobacter ginsenosidimutans.</title>
        <authorList>
            <person name="Carson E."/>
            <person name="Keyser V."/>
            <person name="Newman J."/>
            <person name="Miller J."/>
        </authorList>
    </citation>
    <scope>NUCLEOTIDE SEQUENCE [LARGE SCALE GENOMIC DNA]</scope>
    <source>
        <strain evidence="2 3">KACC 14530</strain>
    </source>
</reference>
<sequence length="345" mass="39151">MGTTSAYLSLKIAEWQSNLIKTSLTPDDREELTNHLDDVITELTELGLSDEEVWAVAVKRLGSVSAIESEFEKVNPDMPFRKNGLLMVYGAVIMLFLQSFFIIVPAFIFRANQEKNTDQLFLGIRLWPMVFNILIIVLISIILIFIFKGKVLARALSKLTGKLNILSAFISVVVIVASAFFTIQLIGLSKTDKLHSVAPKFKMLTQLFYLGLIGLIGYFLLIGNNRNVRTLLSFNRKLHWKVSLLLGGITCLAVIFSYTYRLAYLPLIIGCPLFAVLGWMVSFSEKKGINLFCCQLFLMLFLFSELSGRYSEMFTKYYFVILVFLLMGAFYQKAFGYLSRLFSNV</sequence>
<feature type="transmembrane region" description="Helical" evidence="1">
    <location>
        <begin position="168"/>
        <end position="187"/>
    </location>
</feature>
<feature type="transmembrane region" description="Helical" evidence="1">
    <location>
        <begin position="207"/>
        <end position="226"/>
    </location>
</feature>
<accession>A0A0T5VIA5</accession>
<dbReference type="EMBL" id="LMZQ01000050">
    <property type="protein sequence ID" value="KRT13327.1"/>
    <property type="molecule type" value="Genomic_DNA"/>
</dbReference>
<comment type="caution">
    <text evidence="2">The sequence shown here is derived from an EMBL/GenBank/DDBJ whole genome shotgun (WGS) entry which is preliminary data.</text>
</comment>
<feature type="transmembrane region" description="Helical" evidence="1">
    <location>
        <begin position="264"/>
        <end position="282"/>
    </location>
</feature>
<keyword evidence="3" id="KW-1185">Reference proteome</keyword>
<dbReference type="RefSeq" id="WP_057935021.1">
    <property type="nucleotide sequence ID" value="NZ_LMZQ01000050.1"/>
</dbReference>
<proteinExistence type="predicted"/>
<gene>
    <name evidence="2" type="ORF">ASU31_25280</name>
</gene>
<evidence type="ECO:0000256" key="1">
    <source>
        <dbReference type="SAM" id="Phobius"/>
    </source>
</evidence>
<name>A0A0T5VIA5_9SPHI</name>
<keyword evidence="1" id="KW-0472">Membrane</keyword>
<dbReference type="AlphaFoldDB" id="A0A0T5VIA5"/>
<dbReference type="Proteomes" id="UP000051950">
    <property type="component" value="Unassembled WGS sequence"/>
</dbReference>
<protein>
    <submittedName>
        <fullName evidence="2">Uncharacterized protein</fullName>
    </submittedName>
</protein>
<evidence type="ECO:0000313" key="3">
    <source>
        <dbReference type="Proteomes" id="UP000051950"/>
    </source>
</evidence>
<evidence type="ECO:0000313" key="2">
    <source>
        <dbReference type="EMBL" id="KRT13327.1"/>
    </source>
</evidence>
<dbReference type="InterPro" id="IPR047928">
    <property type="entry name" value="Perm_prefix_1"/>
</dbReference>
<feature type="transmembrane region" description="Helical" evidence="1">
    <location>
        <begin position="314"/>
        <end position="331"/>
    </location>
</feature>
<feature type="transmembrane region" description="Helical" evidence="1">
    <location>
        <begin position="86"/>
        <end position="109"/>
    </location>
</feature>
<organism evidence="2 3">
    <name type="scientific">Pedobacter ginsenosidimutans</name>
    <dbReference type="NCBI Taxonomy" id="687842"/>
    <lineage>
        <taxon>Bacteria</taxon>
        <taxon>Pseudomonadati</taxon>
        <taxon>Bacteroidota</taxon>
        <taxon>Sphingobacteriia</taxon>
        <taxon>Sphingobacteriales</taxon>
        <taxon>Sphingobacteriaceae</taxon>
        <taxon>Pedobacter</taxon>
    </lineage>
</organism>
<keyword evidence="1" id="KW-0812">Transmembrane</keyword>
<feature type="transmembrane region" description="Helical" evidence="1">
    <location>
        <begin position="238"/>
        <end position="258"/>
    </location>
</feature>
<dbReference type="STRING" id="687842.ASU31_25280"/>
<feature type="transmembrane region" description="Helical" evidence="1">
    <location>
        <begin position="129"/>
        <end position="147"/>
    </location>
</feature>
<dbReference type="NCBIfam" id="NF038403">
    <property type="entry name" value="perm_prefix_1"/>
    <property type="match status" value="1"/>
</dbReference>
<keyword evidence="1" id="KW-1133">Transmembrane helix</keyword>
<dbReference type="OrthoDB" id="788815at2"/>